<protein>
    <submittedName>
        <fullName evidence="1">Uncharacterized protein</fullName>
    </submittedName>
</protein>
<accession>A0ABR9PIP4</accession>
<evidence type="ECO:0000313" key="1">
    <source>
        <dbReference type="EMBL" id="MBE4747772.1"/>
    </source>
</evidence>
<reference evidence="1 2" key="1">
    <citation type="submission" date="2020-02" db="EMBL/GenBank/DDBJ databases">
        <authorList>
            <person name="Babadi Z.K."/>
            <person name="Risdian C."/>
            <person name="Ebrahimipour G.H."/>
            <person name="Wink J."/>
        </authorList>
    </citation>
    <scope>NUCLEOTIDE SEQUENCE [LARGE SCALE GENOMIC DNA]</scope>
    <source>
        <strain evidence="1 2">ZKHCc1 1396</strain>
    </source>
</reference>
<dbReference type="RefSeq" id="WP_193347128.1">
    <property type="nucleotide sequence ID" value="NZ_CBCSIP010000104.1"/>
</dbReference>
<evidence type="ECO:0000313" key="2">
    <source>
        <dbReference type="Proteomes" id="UP001516472"/>
    </source>
</evidence>
<dbReference type="EMBL" id="JAAIYO010000001">
    <property type="protein sequence ID" value="MBE4747772.1"/>
    <property type="molecule type" value="Genomic_DNA"/>
</dbReference>
<comment type="caution">
    <text evidence="1">The sequence shown here is derived from an EMBL/GenBank/DDBJ whole genome shotgun (WGS) entry which is preliminary data.</text>
</comment>
<dbReference type="Proteomes" id="UP001516472">
    <property type="component" value="Unassembled WGS sequence"/>
</dbReference>
<gene>
    <name evidence="1" type="ORF">G4177_06215</name>
</gene>
<keyword evidence="2" id="KW-1185">Reference proteome</keyword>
<organism evidence="1 2">
    <name type="scientific">Corallococcus soli</name>
    <dbReference type="NCBI Taxonomy" id="2710757"/>
    <lineage>
        <taxon>Bacteria</taxon>
        <taxon>Pseudomonadati</taxon>
        <taxon>Myxococcota</taxon>
        <taxon>Myxococcia</taxon>
        <taxon>Myxococcales</taxon>
        <taxon>Cystobacterineae</taxon>
        <taxon>Myxococcaceae</taxon>
        <taxon>Corallococcus</taxon>
    </lineage>
</organism>
<proteinExistence type="predicted"/>
<sequence length="290" mass="30930">MKTSESREQALEAFRAAVREDMARTCCRKARVAITLRHHIHPDGYELAFNFMRICAEETGGTLDVRGVWLEGAEGELWLPKALEHARDLGGAALAVPSSRCSSLAAPEKHRMTTATPYTPPADITTAAESALAKASPYELGRATVLYSVYCGVTGGRSAVTGAELPPFEKCPVLVRAAWLAVAQAINTPVTSVAPPSQPSPMLVQKPSPGRMVLYCLGDEGGTRKGEVRPAVVVALRAPDPMAPNLQVLGDGPNDDFTAADGHGGEHVWRGTVPFGGPDKPGTWFWPPRV</sequence>
<name>A0ABR9PIP4_9BACT</name>